<evidence type="ECO:0000259" key="2">
    <source>
        <dbReference type="Pfam" id="PF04892"/>
    </source>
</evidence>
<feature type="transmembrane region" description="Helical" evidence="1">
    <location>
        <begin position="54"/>
        <end position="71"/>
    </location>
</feature>
<organism evidence="3 4">
    <name type="scientific">Ruegeria atlantica</name>
    <dbReference type="NCBI Taxonomy" id="81569"/>
    <lineage>
        <taxon>Bacteria</taxon>
        <taxon>Pseudomonadati</taxon>
        <taxon>Pseudomonadota</taxon>
        <taxon>Alphaproteobacteria</taxon>
        <taxon>Rhodobacterales</taxon>
        <taxon>Roseobacteraceae</taxon>
        <taxon>Ruegeria</taxon>
    </lineage>
</organism>
<dbReference type="PANTHER" id="PTHR28008:SF1">
    <property type="entry name" value="DOMAIN PROTEIN, PUTATIVE (AFU_ORTHOLOGUE AFUA_3G10980)-RELATED"/>
    <property type="match status" value="1"/>
</dbReference>
<keyword evidence="1" id="KW-0472">Membrane</keyword>
<feature type="transmembrane region" description="Helical" evidence="1">
    <location>
        <begin position="108"/>
        <end position="127"/>
    </location>
</feature>
<name>A0A0P1EMH4_9RHOB</name>
<feature type="domain" description="VanZ-like" evidence="2">
    <location>
        <begin position="56"/>
        <end position="121"/>
    </location>
</feature>
<dbReference type="Proteomes" id="UP000050786">
    <property type="component" value="Unassembled WGS sequence"/>
</dbReference>
<dbReference type="AlphaFoldDB" id="A0A0P1EMH4"/>
<feature type="transmembrane region" description="Helical" evidence="1">
    <location>
        <begin position="78"/>
        <end position="96"/>
    </location>
</feature>
<feature type="transmembrane region" description="Helical" evidence="1">
    <location>
        <begin position="18"/>
        <end position="42"/>
    </location>
</feature>
<protein>
    <submittedName>
        <fullName evidence="3">Putative integral membrane protein</fullName>
    </submittedName>
</protein>
<evidence type="ECO:0000313" key="3">
    <source>
        <dbReference type="EMBL" id="CUH42239.1"/>
    </source>
</evidence>
<dbReference type="PANTHER" id="PTHR28008">
    <property type="entry name" value="DOMAIN PROTEIN, PUTATIVE (AFU_ORTHOLOGUE AFUA_3G10980)-RELATED"/>
    <property type="match status" value="1"/>
</dbReference>
<keyword evidence="1" id="KW-1133">Transmembrane helix</keyword>
<proteinExistence type="predicted"/>
<dbReference type="Pfam" id="PF04892">
    <property type="entry name" value="VanZ"/>
    <property type="match status" value="1"/>
</dbReference>
<keyword evidence="4" id="KW-1185">Reference proteome</keyword>
<dbReference type="EMBL" id="CYPS01000017">
    <property type="protein sequence ID" value="CUH42239.1"/>
    <property type="molecule type" value="Genomic_DNA"/>
</dbReference>
<gene>
    <name evidence="3" type="ORF">RUM4293_01127</name>
</gene>
<dbReference type="InterPro" id="IPR006976">
    <property type="entry name" value="VanZ-like"/>
</dbReference>
<accession>A0A0P1EMH4</accession>
<evidence type="ECO:0000256" key="1">
    <source>
        <dbReference type="SAM" id="Phobius"/>
    </source>
</evidence>
<reference evidence="4" key="1">
    <citation type="submission" date="2015-09" db="EMBL/GenBank/DDBJ databases">
        <authorList>
            <person name="Rodrigo-Torres L."/>
            <person name="Arahal D.R."/>
        </authorList>
    </citation>
    <scope>NUCLEOTIDE SEQUENCE [LARGE SCALE GENOMIC DNA]</scope>
    <source>
        <strain evidence="4">CECT 4293</strain>
    </source>
</reference>
<keyword evidence="1" id="KW-0812">Transmembrane</keyword>
<sequence>MDTQTVIYGGLFSTLPSWLVRLSIIATLVTLAVISVAALSPVGSAGDPGSPDKSMHVFAYLLAILPLAAVPSRQRLKIALLVLVWSGAIELLQPLVGRSASFSDLIANAVGIFVGLSIAFLLCRILVQPPR</sequence>
<evidence type="ECO:0000313" key="4">
    <source>
        <dbReference type="Proteomes" id="UP000050786"/>
    </source>
</evidence>